<dbReference type="AlphaFoldDB" id="A0A9X4FHV3"/>
<comment type="caution">
    <text evidence="1">The sequence shown here is derived from an EMBL/GenBank/DDBJ whole genome shotgun (WGS) entry which is preliminary data.</text>
</comment>
<dbReference type="EMBL" id="JAKNAX010000132">
    <property type="protein sequence ID" value="MDE1348417.1"/>
    <property type="molecule type" value="Genomic_DNA"/>
</dbReference>
<protein>
    <submittedName>
        <fullName evidence="1">Uncharacterized protein</fullName>
    </submittedName>
</protein>
<dbReference type="RefSeq" id="WP_274676371.1">
    <property type="nucleotide sequence ID" value="NZ_JAKNAX010000132.1"/>
</dbReference>
<organism evidence="1 2">
    <name type="scientific">Vibrio aestuarianus</name>
    <dbReference type="NCBI Taxonomy" id="28171"/>
    <lineage>
        <taxon>Bacteria</taxon>
        <taxon>Pseudomonadati</taxon>
        <taxon>Pseudomonadota</taxon>
        <taxon>Gammaproteobacteria</taxon>
        <taxon>Vibrionales</taxon>
        <taxon>Vibrionaceae</taxon>
        <taxon>Vibrio</taxon>
    </lineage>
</organism>
<gene>
    <name evidence="1" type="ORF">L9X51_18840</name>
</gene>
<reference evidence="1" key="1">
    <citation type="submission" date="2022-02" db="EMBL/GenBank/DDBJ databases">
        <title>Emergence and expansion in Europe of a Vibrio aestuarianus clonal complex pathogenic for oysters.</title>
        <authorList>
            <person name="Mesnil A."/>
            <person name="Travers M.-A."/>
        </authorList>
    </citation>
    <scope>NUCLEOTIDE SEQUENCE</scope>
    <source>
        <strain evidence="1">19_064_15T1</strain>
    </source>
</reference>
<evidence type="ECO:0000313" key="1">
    <source>
        <dbReference type="EMBL" id="MDE1348417.1"/>
    </source>
</evidence>
<dbReference type="InterPro" id="IPR029044">
    <property type="entry name" value="Nucleotide-diphossugar_trans"/>
</dbReference>
<proteinExistence type="predicted"/>
<name>A0A9X4FHV3_9VIBR</name>
<sequence length="273" mass="31057">MRANPIAIGFIIYNPTVHFIARINLLVGLGFKVYVFDNSPSLDATRNQLLEITGVEYSTFGKNVGLGIGITAVCSQAYYDGYSALMFFDQDTGFSAETLSFVNGFYKLQHKKLSGYSMVNFNSKYIVESIDSANYDNYDFVDVELAINSGSLYILNAVKDIGWHDLSYFVDGVDYKFCLDSAKKRYKIASCRHTPGFDHVTEQDDLVYRFFHKKFLARKYNAKRVRDGILSNFRLISDSLINGEFRLASKFLRFLFINTLVQSYVRVVGPVCK</sequence>
<dbReference type="SUPFAM" id="SSF53448">
    <property type="entry name" value="Nucleotide-diphospho-sugar transferases"/>
    <property type="match status" value="1"/>
</dbReference>
<dbReference type="Proteomes" id="UP001140978">
    <property type="component" value="Unassembled WGS sequence"/>
</dbReference>
<accession>A0A9X4FHV3</accession>
<evidence type="ECO:0000313" key="2">
    <source>
        <dbReference type="Proteomes" id="UP001140978"/>
    </source>
</evidence>